<sequence length="599" mass="66655">MSYQIDSQDLSRQSYIVRSLAGTNEKSETPYNIQNEESSDRWEARSSVNSLEYDGADFKQKSFTFSSEVSNQPIITARSDQKTLYQGENRIKPREVLGHGSKRWLLTFSLCITYIIVVRHWATKSAVSSFDKRVFNSITTGISIALGLNISSAFKDIAQTLRWPLLNSGYQNLKEVESLLQFESLSSNTRLALSSRRPILVLGSSAWVLFNILIQVGLAMLSLTYNFDTDQTTVQLKPGISAIPRMNHFYPQTNRADSQISLQDEQYISNSYGQFALLFGIGLVTSEPKPGQIYLSTSPLLWIDKKNSVIEFIFLDSPKDSLVIESFSSFSSRKVNVSYDCKSFRVLQGGDGISSSIDVDVIGRVTLSQPVPDSTTYIVRPQHVCPGNNRCSVIEVFESSLTDPWFYVCDVTVGLTMNDVNGISYISDRMAQIATGSIAHIGFANSDGTSSQTYPRESLWGQIAKGNPSDVGMTIGIFAAASIAGAAQYNPFTSHAGIAPSSGFVLMLNHEYTFYLILFLVISCHLAFVILAYSFARKFSIGPSGNISMCLLLKPITDILIKTMQEKGERYEEAQSNLYARYEKDLTTKDNWIFNVQNT</sequence>
<dbReference type="AlphaFoldDB" id="A0A420I2N2"/>
<keyword evidence="1" id="KW-0472">Membrane</keyword>
<keyword evidence="1" id="KW-1133">Transmembrane helix</keyword>
<dbReference type="EMBL" id="MCBR01013562">
    <property type="protein sequence ID" value="RKF63943.1"/>
    <property type="molecule type" value="Genomic_DNA"/>
</dbReference>
<dbReference type="Proteomes" id="UP000285405">
    <property type="component" value="Unassembled WGS sequence"/>
</dbReference>
<proteinExistence type="predicted"/>
<accession>A0A420I2N2</accession>
<evidence type="ECO:0000313" key="2">
    <source>
        <dbReference type="EMBL" id="RKF63943.1"/>
    </source>
</evidence>
<keyword evidence="1" id="KW-0812">Transmembrane</keyword>
<gene>
    <name evidence="2" type="ORF">GcC1_135004</name>
</gene>
<comment type="caution">
    <text evidence="2">The sequence shown here is derived from an EMBL/GenBank/DDBJ whole genome shotgun (WGS) entry which is preliminary data.</text>
</comment>
<reference evidence="2 3" key="1">
    <citation type="journal article" date="2018" name="BMC Genomics">
        <title>Comparative genome analyses reveal sequence features reflecting distinct modes of host-adaptation between dicot and monocot powdery mildew.</title>
        <authorList>
            <person name="Wu Y."/>
            <person name="Ma X."/>
            <person name="Pan Z."/>
            <person name="Kale S.D."/>
            <person name="Song Y."/>
            <person name="King H."/>
            <person name="Zhang Q."/>
            <person name="Presley C."/>
            <person name="Deng X."/>
            <person name="Wei C.I."/>
            <person name="Xiao S."/>
        </authorList>
    </citation>
    <scope>NUCLEOTIDE SEQUENCE [LARGE SCALE GENOMIC DNA]</scope>
    <source>
        <strain evidence="2">UCSC1</strain>
    </source>
</reference>
<feature type="transmembrane region" description="Helical" evidence="1">
    <location>
        <begin position="104"/>
        <end position="122"/>
    </location>
</feature>
<feature type="transmembrane region" description="Helical" evidence="1">
    <location>
        <begin position="512"/>
        <end position="536"/>
    </location>
</feature>
<evidence type="ECO:0000313" key="3">
    <source>
        <dbReference type="Proteomes" id="UP000285405"/>
    </source>
</evidence>
<name>A0A420I2N2_9PEZI</name>
<feature type="transmembrane region" description="Helical" evidence="1">
    <location>
        <begin position="199"/>
        <end position="225"/>
    </location>
</feature>
<feature type="transmembrane region" description="Helical" evidence="1">
    <location>
        <begin position="134"/>
        <end position="154"/>
    </location>
</feature>
<dbReference type="OrthoDB" id="3596604at2759"/>
<organism evidence="2 3">
    <name type="scientific">Golovinomyces cichoracearum</name>
    <dbReference type="NCBI Taxonomy" id="62708"/>
    <lineage>
        <taxon>Eukaryota</taxon>
        <taxon>Fungi</taxon>
        <taxon>Dikarya</taxon>
        <taxon>Ascomycota</taxon>
        <taxon>Pezizomycotina</taxon>
        <taxon>Leotiomycetes</taxon>
        <taxon>Erysiphales</taxon>
        <taxon>Erysiphaceae</taxon>
        <taxon>Golovinomyces</taxon>
    </lineage>
</organism>
<evidence type="ECO:0000256" key="1">
    <source>
        <dbReference type="SAM" id="Phobius"/>
    </source>
</evidence>
<protein>
    <submittedName>
        <fullName evidence="2">Uncharacterized protein</fullName>
    </submittedName>
</protein>